<dbReference type="RefSeq" id="WP_244712855.1">
    <property type="nucleotide sequence ID" value="NZ_CP095073.1"/>
</dbReference>
<feature type="transmembrane region" description="Helical" evidence="1">
    <location>
        <begin position="7"/>
        <end position="24"/>
    </location>
</feature>
<protein>
    <recommendedName>
        <fullName evidence="4">DUF3953 domain-containing protein</fullName>
    </recommendedName>
</protein>
<accession>A0ABY4EN88</accession>
<sequence length="84" mass="9679">MKTLRKINIVIAIIGLSAGLYNWFIHGIDLSFNAITAFLIVMFFLFGMEYVLDKERKSKLGYGYIITSLILFSLLLIDLFRKVI</sequence>
<dbReference type="EMBL" id="CP095073">
    <property type="protein sequence ID" value="UOQ45924.1"/>
    <property type="molecule type" value="Genomic_DNA"/>
</dbReference>
<name>A0ABY4EN88_9BACI</name>
<proteinExistence type="predicted"/>
<keyword evidence="3" id="KW-1185">Reference proteome</keyword>
<evidence type="ECO:0000256" key="1">
    <source>
        <dbReference type="SAM" id="Phobius"/>
    </source>
</evidence>
<feature type="transmembrane region" description="Helical" evidence="1">
    <location>
        <begin position="60"/>
        <end position="80"/>
    </location>
</feature>
<dbReference type="Proteomes" id="UP000831787">
    <property type="component" value="Chromosome"/>
</dbReference>
<organism evidence="2 3">
    <name type="scientific">Halobacillus salinarum</name>
    <dbReference type="NCBI Taxonomy" id="2932257"/>
    <lineage>
        <taxon>Bacteria</taxon>
        <taxon>Bacillati</taxon>
        <taxon>Bacillota</taxon>
        <taxon>Bacilli</taxon>
        <taxon>Bacillales</taxon>
        <taxon>Bacillaceae</taxon>
        <taxon>Halobacillus</taxon>
    </lineage>
</organism>
<evidence type="ECO:0008006" key="4">
    <source>
        <dbReference type="Google" id="ProtNLM"/>
    </source>
</evidence>
<reference evidence="2 3" key="1">
    <citation type="submission" date="2022-04" db="EMBL/GenBank/DDBJ databases">
        <title>Halobacillus sp. isolated from saltern.</title>
        <authorList>
            <person name="Won M."/>
            <person name="Lee C.-M."/>
            <person name="Woen H.-Y."/>
            <person name="Kwon S.-W."/>
        </authorList>
    </citation>
    <scope>NUCLEOTIDE SEQUENCE [LARGE SCALE GENOMIC DNA]</scope>
    <source>
        <strain evidence="2 3">SSBR10-3</strain>
    </source>
</reference>
<evidence type="ECO:0000313" key="3">
    <source>
        <dbReference type="Proteomes" id="UP000831787"/>
    </source>
</evidence>
<gene>
    <name evidence="2" type="ORF">MUN89_08390</name>
</gene>
<evidence type="ECO:0000313" key="2">
    <source>
        <dbReference type="EMBL" id="UOQ45924.1"/>
    </source>
</evidence>
<keyword evidence="1" id="KW-0812">Transmembrane</keyword>
<feature type="transmembrane region" description="Helical" evidence="1">
    <location>
        <begin position="30"/>
        <end position="48"/>
    </location>
</feature>
<keyword evidence="1" id="KW-0472">Membrane</keyword>
<keyword evidence="1" id="KW-1133">Transmembrane helix</keyword>